<dbReference type="OrthoDB" id="2266637at2759"/>
<sequence length="214" mass="24162">MGNHRISPDLKECALHLWELGWDLELIVEFLCISQTSLYQWCNIFTTFHSVTHPDLSDAGLTQKLLHKIAQERNAEARCKFFDVIHDHSAGLGDEFVFVNEMSKNNHTTACRYGRSMAGECANFVDNFVQGDRYSMVAAITTSGYVSARVVLGSFNTVEFCDFITDQVILEMNPYPRNQSILVMDNCHIHHNAELVDIVNAAGDHLAFLCSFHS</sequence>
<evidence type="ECO:0000313" key="3">
    <source>
        <dbReference type="Proteomes" id="UP000053424"/>
    </source>
</evidence>
<dbReference type="InterPro" id="IPR038717">
    <property type="entry name" value="Tc1-like_DDE_dom"/>
</dbReference>
<name>A0A0C3CWH4_HEBCY</name>
<dbReference type="PANTHER" id="PTHR46564">
    <property type="entry name" value="TRANSPOSASE"/>
    <property type="match status" value="1"/>
</dbReference>
<dbReference type="HOGENOM" id="CLU_056788_1_6_1"/>
<organism evidence="2 3">
    <name type="scientific">Hebeloma cylindrosporum</name>
    <dbReference type="NCBI Taxonomy" id="76867"/>
    <lineage>
        <taxon>Eukaryota</taxon>
        <taxon>Fungi</taxon>
        <taxon>Dikarya</taxon>
        <taxon>Basidiomycota</taxon>
        <taxon>Agaricomycotina</taxon>
        <taxon>Agaricomycetes</taxon>
        <taxon>Agaricomycetidae</taxon>
        <taxon>Agaricales</taxon>
        <taxon>Agaricineae</taxon>
        <taxon>Hymenogastraceae</taxon>
        <taxon>Hebeloma</taxon>
    </lineage>
</organism>
<dbReference type="PANTHER" id="PTHR46564:SF1">
    <property type="entry name" value="TRANSPOSASE"/>
    <property type="match status" value="1"/>
</dbReference>
<dbReference type="Proteomes" id="UP000053424">
    <property type="component" value="Unassembled WGS sequence"/>
</dbReference>
<accession>A0A0C3CWH4</accession>
<protein>
    <recommendedName>
        <fullName evidence="1">Tc1-like transposase DDE domain-containing protein</fullName>
    </recommendedName>
</protein>
<keyword evidence="3" id="KW-1185">Reference proteome</keyword>
<dbReference type="Pfam" id="PF13358">
    <property type="entry name" value="DDE_3"/>
    <property type="match status" value="1"/>
</dbReference>
<dbReference type="GO" id="GO:0003676">
    <property type="term" value="F:nucleic acid binding"/>
    <property type="evidence" value="ECO:0007669"/>
    <property type="project" value="InterPro"/>
</dbReference>
<reference evidence="2 3" key="1">
    <citation type="submission" date="2014-04" db="EMBL/GenBank/DDBJ databases">
        <authorList>
            <consortium name="DOE Joint Genome Institute"/>
            <person name="Kuo A."/>
            <person name="Gay G."/>
            <person name="Dore J."/>
            <person name="Kohler A."/>
            <person name="Nagy L.G."/>
            <person name="Floudas D."/>
            <person name="Copeland A."/>
            <person name="Barry K.W."/>
            <person name="Cichocki N."/>
            <person name="Veneault-Fourrey C."/>
            <person name="LaButti K."/>
            <person name="Lindquist E.A."/>
            <person name="Lipzen A."/>
            <person name="Lundell T."/>
            <person name="Morin E."/>
            <person name="Murat C."/>
            <person name="Sun H."/>
            <person name="Tunlid A."/>
            <person name="Henrissat B."/>
            <person name="Grigoriev I.V."/>
            <person name="Hibbett D.S."/>
            <person name="Martin F."/>
            <person name="Nordberg H.P."/>
            <person name="Cantor M.N."/>
            <person name="Hua S.X."/>
        </authorList>
    </citation>
    <scope>NUCLEOTIDE SEQUENCE [LARGE SCALE GENOMIC DNA]</scope>
    <source>
        <strain evidence="3">h7</strain>
    </source>
</reference>
<dbReference type="EMBL" id="KN831769">
    <property type="protein sequence ID" value="KIM48494.1"/>
    <property type="molecule type" value="Genomic_DNA"/>
</dbReference>
<reference evidence="3" key="2">
    <citation type="submission" date="2015-01" db="EMBL/GenBank/DDBJ databases">
        <title>Evolutionary Origins and Diversification of the Mycorrhizal Mutualists.</title>
        <authorList>
            <consortium name="DOE Joint Genome Institute"/>
            <consortium name="Mycorrhizal Genomics Consortium"/>
            <person name="Kohler A."/>
            <person name="Kuo A."/>
            <person name="Nagy L.G."/>
            <person name="Floudas D."/>
            <person name="Copeland A."/>
            <person name="Barry K.W."/>
            <person name="Cichocki N."/>
            <person name="Veneault-Fourrey C."/>
            <person name="LaButti K."/>
            <person name="Lindquist E.A."/>
            <person name="Lipzen A."/>
            <person name="Lundell T."/>
            <person name="Morin E."/>
            <person name="Murat C."/>
            <person name="Riley R."/>
            <person name="Ohm R."/>
            <person name="Sun H."/>
            <person name="Tunlid A."/>
            <person name="Henrissat B."/>
            <person name="Grigoriev I.V."/>
            <person name="Hibbett D.S."/>
            <person name="Martin F."/>
        </authorList>
    </citation>
    <scope>NUCLEOTIDE SEQUENCE [LARGE SCALE GENOMIC DNA]</scope>
    <source>
        <strain evidence="3">h7</strain>
    </source>
</reference>
<dbReference type="AlphaFoldDB" id="A0A0C3CWH4"/>
<gene>
    <name evidence="2" type="ORF">M413DRAFT_61282</name>
</gene>
<evidence type="ECO:0000313" key="2">
    <source>
        <dbReference type="EMBL" id="KIM48494.1"/>
    </source>
</evidence>
<dbReference type="Gene3D" id="3.30.420.10">
    <property type="entry name" value="Ribonuclease H-like superfamily/Ribonuclease H"/>
    <property type="match status" value="1"/>
</dbReference>
<feature type="domain" description="Tc1-like transposase DDE" evidence="1">
    <location>
        <begin position="96"/>
        <end position="206"/>
    </location>
</feature>
<dbReference type="STRING" id="686832.A0A0C3CWH4"/>
<dbReference type="InterPro" id="IPR036397">
    <property type="entry name" value="RNaseH_sf"/>
</dbReference>
<evidence type="ECO:0000259" key="1">
    <source>
        <dbReference type="Pfam" id="PF13358"/>
    </source>
</evidence>
<proteinExistence type="predicted"/>